<dbReference type="SUPFAM" id="SSF51905">
    <property type="entry name" value="FAD/NAD(P)-binding domain"/>
    <property type="match status" value="1"/>
</dbReference>
<dbReference type="Proteomes" id="UP000058636">
    <property type="component" value="Unassembled WGS sequence"/>
</dbReference>
<dbReference type="InterPro" id="IPR006076">
    <property type="entry name" value="FAD-dep_OxRdtase"/>
</dbReference>
<dbReference type="InterPro" id="IPR036188">
    <property type="entry name" value="FAD/NAD-bd_sf"/>
</dbReference>
<sequence>MEDNIILEGERKERAISHESGVWLFLFKEVQTMKAVVIGGGVFGSLIARELTKYDLEVTLIERNLDVGWGVTKANSAVVHAGYDDPPESVRAQFCASGNAMYEDLSKELDFDFKRIGSFVVAFNDEELKELERLLKQGEENGVPGLTILERDEVLSMEPNLNPEVKYALYAPTAGITEPWMVAIAAVENAVQNGLKLVLGESVVGFEKVNGRVKKVHTSKGEYEADIVINCAGLHADEIAKLAGAEYVPLHPRKGEYILLDKKLQGLVKRVIFPTPTKVSKGILVLPTVDGGILLGPTAEDLPEEMKDRPITTREGLEKVREFTKKLVPSLDFSLVVKTFSGLRPESPQKDFFIKVSETVKNFVNVMATRSPGLTAAPAVAKYVVEELIQEKMRIPLEKKKDFKPERKRIVHYSELPLEEWRREIERDPRAGRLVCFCNEVTEKEIVEAIRRGARTLDGVKFRTRAMFGRCQGGFCMARILKILERELGVDMSEIKMKSENSWVVNGKVRK</sequence>
<dbReference type="CDD" id="cd19946">
    <property type="entry name" value="GlpA-like_Fer2_BFD-like"/>
    <property type="match status" value="1"/>
</dbReference>
<dbReference type="SUPFAM" id="SSF54373">
    <property type="entry name" value="FAD-linked reductases, C-terminal domain"/>
    <property type="match status" value="1"/>
</dbReference>
<evidence type="ECO:0000313" key="4">
    <source>
        <dbReference type="Proteomes" id="UP000058636"/>
    </source>
</evidence>
<dbReference type="PANTHER" id="PTHR42720:SF1">
    <property type="entry name" value="GLYCEROL 3-PHOSPHATE OXIDASE"/>
    <property type="match status" value="1"/>
</dbReference>
<dbReference type="AlphaFoldDB" id="A0A101ERY9"/>
<accession>A0A101ERY9</accession>
<dbReference type="EMBL" id="LGFG01000003">
    <property type="protein sequence ID" value="KUK23797.1"/>
    <property type="molecule type" value="Genomic_DNA"/>
</dbReference>
<dbReference type="InterPro" id="IPR007419">
    <property type="entry name" value="BFD-like_2Fe2S-bd_dom"/>
</dbReference>
<feature type="domain" description="BFD-like [2Fe-2S]-binding" evidence="2">
    <location>
        <begin position="434"/>
        <end position="485"/>
    </location>
</feature>
<reference evidence="3 4" key="1">
    <citation type="journal article" date="2015" name="MBio">
        <title>Genome-Resolved Metagenomic Analysis Reveals Roles for Candidate Phyla and Other Microbial Community Members in Biogeochemical Transformations in Oil Reservoirs.</title>
        <authorList>
            <person name="Hu P."/>
            <person name="Tom L."/>
            <person name="Singh A."/>
            <person name="Thomas B.C."/>
            <person name="Baker B.J."/>
            <person name="Piceno Y.M."/>
            <person name="Andersen G.L."/>
            <person name="Banfield J.F."/>
        </authorList>
    </citation>
    <scope>NUCLEOTIDE SEQUENCE [LARGE SCALE GENOMIC DNA]</scope>
    <source>
        <strain evidence="3">46_26</strain>
    </source>
</reference>
<gene>
    <name evidence="3" type="ORF">XD57_0093</name>
</gene>
<dbReference type="Pfam" id="PF04324">
    <property type="entry name" value="Fer2_BFD"/>
    <property type="match status" value="1"/>
</dbReference>
<evidence type="ECO:0000259" key="2">
    <source>
        <dbReference type="Pfam" id="PF04324"/>
    </source>
</evidence>
<dbReference type="PANTHER" id="PTHR42720">
    <property type="entry name" value="GLYCEROL-3-PHOSPHATE DEHYDROGENASE"/>
    <property type="match status" value="1"/>
</dbReference>
<name>A0A101ERY9_9THEM</name>
<dbReference type="Gene3D" id="1.10.10.1100">
    <property type="entry name" value="BFD-like [2Fe-2S]-binding domain"/>
    <property type="match status" value="1"/>
</dbReference>
<dbReference type="Pfam" id="PF01266">
    <property type="entry name" value="DAO"/>
    <property type="match status" value="1"/>
</dbReference>
<dbReference type="InterPro" id="IPR052745">
    <property type="entry name" value="G3P_Oxidase/Oxidoreductase"/>
</dbReference>
<dbReference type="InterPro" id="IPR041854">
    <property type="entry name" value="BFD-like_2Fe2S-bd_dom_sf"/>
</dbReference>
<comment type="caution">
    <text evidence="3">The sequence shown here is derived from an EMBL/GenBank/DDBJ whole genome shotgun (WGS) entry which is preliminary data.</text>
</comment>
<evidence type="ECO:0000259" key="1">
    <source>
        <dbReference type="Pfam" id="PF01266"/>
    </source>
</evidence>
<dbReference type="Gene3D" id="3.30.9.10">
    <property type="entry name" value="D-Amino Acid Oxidase, subunit A, domain 2"/>
    <property type="match status" value="1"/>
</dbReference>
<feature type="domain" description="FAD dependent oxidoreductase" evidence="1">
    <location>
        <begin position="35"/>
        <end position="386"/>
    </location>
</feature>
<proteinExistence type="predicted"/>
<dbReference type="PATRIC" id="fig|93930.3.peg.558"/>
<dbReference type="Gene3D" id="3.50.50.60">
    <property type="entry name" value="FAD/NAD(P)-binding domain"/>
    <property type="match status" value="1"/>
</dbReference>
<organism evidence="3 4">
    <name type="scientific">Thermotoga petrophila</name>
    <dbReference type="NCBI Taxonomy" id="93929"/>
    <lineage>
        <taxon>Bacteria</taxon>
        <taxon>Thermotogati</taxon>
        <taxon>Thermotogota</taxon>
        <taxon>Thermotogae</taxon>
        <taxon>Thermotogales</taxon>
        <taxon>Thermotogaceae</taxon>
        <taxon>Thermotoga</taxon>
    </lineage>
</organism>
<evidence type="ECO:0000313" key="3">
    <source>
        <dbReference type="EMBL" id="KUK23797.1"/>
    </source>
</evidence>
<protein>
    <submittedName>
        <fullName evidence="3">FAD dependent oxidoreductase</fullName>
    </submittedName>
</protein>